<feature type="domain" description="VIT" evidence="2">
    <location>
        <begin position="35"/>
        <end position="159"/>
    </location>
</feature>
<protein>
    <recommendedName>
        <fullName evidence="2">VIT domain-containing protein</fullName>
    </recommendedName>
</protein>
<dbReference type="InterPro" id="IPR052627">
    <property type="entry name" value="VWA_domain-containing"/>
</dbReference>
<organism evidence="3 4">
    <name type="scientific">Eschrichtius robustus</name>
    <name type="common">California gray whale</name>
    <name type="synonym">Eschrichtius gibbosus</name>
    <dbReference type="NCBI Taxonomy" id="9764"/>
    <lineage>
        <taxon>Eukaryota</taxon>
        <taxon>Metazoa</taxon>
        <taxon>Chordata</taxon>
        <taxon>Craniata</taxon>
        <taxon>Vertebrata</taxon>
        <taxon>Euteleostomi</taxon>
        <taxon>Mammalia</taxon>
        <taxon>Eutheria</taxon>
        <taxon>Laurasiatheria</taxon>
        <taxon>Artiodactyla</taxon>
        <taxon>Whippomorpha</taxon>
        <taxon>Cetacea</taxon>
        <taxon>Mysticeti</taxon>
        <taxon>Eschrichtiidae</taxon>
        <taxon>Eschrichtius</taxon>
    </lineage>
</organism>
<feature type="region of interest" description="Disordered" evidence="1">
    <location>
        <begin position="1"/>
        <end position="30"/>
    </location>
</feature>
<comment type="caution">
    <text evidence="3">The sequence shown here is derived from an EMBL/GenBank/DDBJ whole genome shotgun (WGS) entry which is preliminary data.</text>
</comment>
<name>A0AB34HLY9_ESCRO</name>
<proteinExistence type="predicted"/>
<dbReference type="AlphaFoldDB" id="A0AB34HLY9"/>
<dbReference type="PANTHER" id="PTHR46299">
    <property type="entry name" value="VON WILLEBRAND FACTOR A DOMAIN-CONTAINING PROTEIN 5B2-RELATED"/>
    <property type="match status" value="1"/>
</dbReference>
<evidence type="ECO:0000256" key="1">
    <source>
        <dbReference type="SAM" id="MobiDB-lite"/>
    </source>
</evidence>
<keyword evidence="4" id="KW-1185">Reference proteome</keyword>
<dbReference type="Pfam" id="PF13757">
    <property type="entry name" value="VIT_2"/>
    <property type="match status" value="1"/>
</dbReference>
<feature type="compositionally biased region" description="Pro residues" evidence="1">
    <location>
        <begin position="1"/>
        <end position="12"/>
    </location>
</feature>
<evidence type="ECO:0000313" key="3">
    <source>
        <dbReference type="EMBL" id="KAJ8793892.1"/>
    </source>
</evidence>
<sequence>MPIPPPPLPPSPRHLSAGPGSASRPLQVRVPAPEGTMPGLYCPSSWTPLPLTDSWVRACANGPCLSLRARLTYHNPQPQPVDGVFVYPLAEAEVVSGFEAEAAGRRVSFQLQSRRRSQAACCRAVGPALGASTPRRCAQVEDWAPDVGQVLGKCEPGLT</sequence>
<dbReference type="PANTHER" id="PTHR46299:SF2">
    <property type="entry name" value="VON WILLEBRAND FACTOR A DOMAIN-CONTAINING PROTEIN 5B2"/>
    <property type="match status" value="1"/>
</dbReference>
<dbReference type="Proteomes" id="UP001159641">
    <property type="component" value="Unassembled WGS sequence"/>
</dbReference>
<accession>A0AB34HLY9</accession>
<evidence type="ECO:0000313" key="4">
    <source>
        <dbReference type="Proteomes" id="UP001159641"/>
    </source>
</evidence>
<reference evidence="3 4" key="1">
    <citation type="submission" date="2022-11" db="EMBL/GenBank/DDBJ databases">
        <title>Whole genome sequence of Eschrichtius robustus ER-17-0199.</title>
        <authorList>
            <person name="Bruniche-Olsen A."/>
            <person name="Black A.N."/>
            <person name="Fields C.J."/>
            <person name="Walden K."/>
            <person name="Dewoody J.A."/>
        </authorList>
    </citation>
    <scope>NUCLEOTIDE SEQUENCE [LARGE SCALE GENOMIC DNA]</scope>
    <source>
        <strain evidence="3">ER-17-0199</strain>
        <tissue evidence="3">Blubber</tissue>
    </source>
</reference>
<evidence type="ECO:0000259" key="2">
    <source>
        <dbReference type="PROSITE" id="PS51468"/>
    </source>
</evidence>
<dbReference type="EMBL" id="JAIQCJ010000921">
    <property type="protein sequence ID" value="KAJ8793892.1"/>
    <property type="molecule type" value="Genomic_DNA"/>
</dbReference>
<gene>
    <name evidence="3" type="ORF">J1605_019156</name>
</gene>
<dbReference type="InterPro" id="IPR013694">
    <property type="entry name" value="VIT"/>
</dbReference>
<dbReference type="PROSITE" id="PS51468">
    <property type="entry name" value="VIT"/>
    <property type="match status" value="1"/>
</dbReference>